<dbReference type="AlphaFoldDB" id="A0AAN6PPZ2"/>
<name>A0AAN6PPZ2_9PEZI</name>
<dbReference type="Proteomes" id="UP001303115">
    <property type="component" value="Unassembled WGS sequence"/>
</dbReference>
<evidence type="ECO:0000256" key="3">
    <source>
        <dbReference type="SAM" id="SignalP"/>
    </source>
</evidence>
<feature type="region of interest" description="Disordered" evidence="1">
    <location>
        <begin position="415"/>
        <end position="472"/>
    </location>
</feature>
<dbReference type="Gene3D" id="2.120.10.70">
    <property type="entry name" value="Fucose-specific lectin"/>
    <property type="match status" value="1"/>
</dbReference>
<protein>
    <submittedName>
        <fullName evidence="4">Uncharacterized protein</fullName>
    </submittedName>
</protein>
<reference evidence="5" key="1">
    <citation type="journal article" date="2023" name="Mol. Phylogenet. Evol.">
        <title>Genome-scale phylogeny and comparative genomics of the fungal order Sordariales.</title>
        <authorList>
            <person name="Hensen N."/>
            <person name="Bonometti L."/>
            <person name="Westerberg I."/>
            <person name="Brannstrom I.O."/>
            <person name="Guillou S."/>
            <person name="Cros-Aarteil S."/>
            <person name="Calhoun S."/>
            <person name="Haridas S."/>
            <person name="Kuo A."/>
            <person name="Mondo S."/>
            <person name="Pangilinan J."/>
            <person name="Riley R."/>
            <person name="LaButti K."/>
            <person name="Andreopoulos B."/>
            <person name="Lipzen A."/>
            <person name="Chen C."/>
            <person name="Yan M."/>
            <person name="Daum C."/>
            <person name="Ng V."/>
            <person name="Clum A."/>
            <person name="Steindorff A."/>
            <person name="Ohm R.A."/>
            <person name="Martin F."/>
            <person name="Silar P."/>
            <person name="Natvig D.O."/>
            <person name="Lalanne C."/>
            <person name="Gautier V."/>
            <person name="Ament-Velasquez S.L."/>
            <person name="Kruys A."/>
            <person name="Hutchinson M.I."/>
            <person name="Powell A.J."/>
            <person name="Barry K."/>
            <person name="Miller A.N."/>
            <person name="Grigoriev I.V."/>
            <person name="Debuchy R."/>
            <person name="Gladieux P."/>
            <person name="Hiltunen Thoren M."/>
            <person name="Johannesson H."/>
        </authorList>
    </citation>
    <scope>NUCLEOTIDE SEQUENCE [LARGE SCALE GENOMIC DNA]</scope>
    <source>
        <strain evidence="5">CBS 284.82</strain>
    </source>
</reference>
<keyword evidence="5" id="KW-1185">Reference proteome</keyword>
<dbReference type="SUPFAM" id="SSF89372">
    <property type="entry name" value="Fucose-specific lectin"/>
    <property type="match status" value="1"/>
</dbReference>
<feature type="signal peptide" evidence="3">
    <location>
        <begin position="1"/>
        <end position="20"/>
    </location>
</feature>
<evidence type="ECO:0000256" key="2">
    <source>
        <dbReference type="SAM" id="Phobius"/>
    </source>
</evidence>
<organism evidence="4 5">
    <name type="scientific">Parachaetomium inaequale</name>
    <dbReference type="NCBI Taxonomy" id="2588326"/>
    <lineage>
        <taxon>Eukaryota</taxon>
        <taxon>Fungi</taxon>
        <taxon>Dikarya</taxon>
        <taxon>Ascomycota</taxon>
        <taxon>Pezizomycotina</taxon>
        <taxon>Sordariomycetes</taxon>
        <taxon>Sordariomycetidae</taxon>
        <taxon>Sordariales</taxon>
        <taxon>Chaetomiaceae</taxon>
        <taxon>Parachaetomium</taxon>
    </lineage>
</organism>
<feature type="transmembrane region" description="Helical" evidence="2">
    <location>
        <begin position="384"/>
        <end position="407"/>
    </location>
</feature>
<feature type="chain" id="PRO_5042833411" evidence="3">
    <location>
        <begin position="21"/>
        <end position="508"/>
    </location>
</feature>
<evidence type="ECO:0000256" key="1">
    <source>
        <dbReference type="SAM" id="MobiDB-lite"/>
    </source>
</evidence>
<proteinExistence type="predicted"/>
<keyword evidence="3" id="KW-0732">Signal</keyword>
<dbReference type="EMBL" id="MU854340">
    <property type="protein sequence ID" value="KAK4042475.1"/>
    <property type="molecule type" value="Genomic_DNA"/>
</dbReference>
<evidence type="ECO:0000313" key="5">
    <source>
        <dbReference type="Proteomes" id="UP001303115"/>
    </source>
</evidence>
<keyword evidence="2" id="KW-1133">Transmembrane helix</keyword>
<evidence type="ECO:0000313" key="4">
    <source>
        <dbReference type="EMBL" id="KAK4042475.1"/>
    </source>
</evidence>
<comment type="caution">
    <text evidence="4">The sequence shown here is derived from an EMBL/GenBank/DDBJ whole genome shotgun (WGS) entry which is preliminary data.</text>
</comment>
<gene>
    <name evidence="4" type="ORF">C8A01DRAFT_33414</name>
</gene>
<keyword evidence="2" id="KW-0472">Membrane</keyword>
<accession>A0AAN6PPZ2</accession>
<sequence length="508" mass="55045">MASLLSKLLLLGAAASMVQASSISAWLTDIGPQVILVNETTNQIRYSACNSYDSAKYSYTDGSVFSLLIKPKVGTPVAGAGWWNSKNTIASIWYITEEGSVANGLFNCDMSTGLFLRQGNWVISDGAPSVHSNTGLAAVLLGQDTGYRVYFHDNEGAINELHYTRDTGWSYRGVISQDINSLPAVAAVASGNGNITVVSPRDERNVAATRWNRDETWFRTTLPQPLQNSFATGETIRADIAVNETTPTNFSLPAWDGKTKGIGLSLDSAFTRFLWYIGNDSSLYLAGNQNYTWSLRANQSTDFWPQADQPNADLAVAYDFNSSMVRLYYTVKGQLSEIKYENKTWQAWSTLEAPPPLPTQNNTIPVPTNTAAASDSGLSTGAKAGIGVGVSLGAIALGAIIAVFVLARKRKQRQAFEHPPEQDEGSTTLGADTPVPSYGGSPALARASAAQYEWDQKETPVESPGPEHGVQQLDSTARAEMYAPQPIYELPQHSYSHELVAEPIQPRQ</sequence>
<keyword evidence="2" id="KW-0812">Transmembrane</keyword>